<evidence type="ECO:0000313" key="1">
    <source>
        <dbReference type="EMBL" id="SMG01095.1"/>
    </source>
</evidence>
<keyword evidence="1" id="KW-0449">Lipoprotein</keyword>
<proteinExistence type="predicted"/>
<gene>
    <name evidence="1" type="ORF">BSIN_4127</name>
</gene>
<organism evidence="1 2">
    <name type="scientific">Burkholderia singularis</name>
    <dbReference type="NCBI Taxonomy" id="1503053"/>
    <lineage>
        <taxon>Bacteria</taxon>
        <taxon>Pseudomonadati</taxon>
        <taxon>Pseudomonadota</taxon>
        <taxon>Betaproteobacteria</taxon>
        <taxon>Burkholderiales</taxon>
        <taxon>Burkholderiaceae</taxon>
        <taxon>Burkholderia</taxon>
        <taxon>pseudomallei group</taxon>
    </lineage>
</organism>
<dbReference type="Proteomes" id="UP000198460">
    <property type="component" value="Unassembled WGS sequence"/>
</dbReference>
<dbReference type="EMBL" id="FXAN01000067">
    <property type="protein sequence ID" value="SMG01095.1"/>
    <property type="molecule type" value="Genomic_DNA"/>
</dbReference>
<evidence type="ECO:0000313" key="2">
    <source>
        <dbReference type="Proteomes" id="UP000198460"/>
    </source>
</evidence>
<name>A0A238H7N2_9BURK</name>
<sequence>MQANQLTGAQAVSTVNLIRALGGGWGEPAKIGADGVKQPQVAAR</sequence>
<reference evidence="1 2" key="1">
    <citation type="submission" date="2017-04" db="EMBL/GenBank/DDBJ databases">
        <authorList>
            <person name="Afonso C.L."/>
            <person name="Miller P.J."/>
            <person name="Scott M.A."/>
            <person name="Spackman E."/>
            <person name="Goraichik I."/>
            <person name="Dimitrov K.M."/>
            <person name="Suarez D.L."/>
            <person name="Swayne D.E."/>
        </authorList>
    </citation>
    <scope>NUCLEOTIDE SEQUENCE [LARGE SCALE GENOMIC DNA]</scope>
    <source>
        <strain evidence="1">LMG 28154</strain>
    </source>
</reference>
<dbReference type="AlphaFoldDB" id="A0A238H7N2"/>
<protein>
    <submittedName>
        <fullName evidence="1">RND efflux system, outer membrane lipoprotein CmeC</fullName>
    </submittedName>
</protein>
<accession>A0A238H7N2</accession>